<dbReference type="Pfam" id="PF09414">
    <property type="entry name" value="RNA_ligase"/>
    <property type="match status" value="1"/>
</dbReference>
<dbReference type="SUPFAM" id="SSF56091">
    <property type="entry name" value="DNA ligase/mRNA capping enzyme, catalytic domain"/>
    <property type="match status" value="1"/>
</dbReference>
<dbReference type="PANTHER" id="PTHR43883:SF1">
    <property type="entry name" value="GLUCONOKINASE"/>
    <property type="match status" value="1"/>
</dbReference>
<protein>
    <recommendedName>
        <fullName evidence="1">RNA ligase domain-containing protein</fullName>
    </recommendedName>
</protein>
<reference evidence="2 3" key="1">
    <citation type="submission" date="2013-01" db="EMBL/GenBank/DDBJ databases">
        <authorList>
            <person name="Bench S."/>
        </authorList>
    </citation>
    <scope>NUCLEOTIDE SEQUENCE [LARGE SCALE GENOMIC DNA]</scope>
    <source>
        <strain evidence="2 3">WH 0402</strain>
    </source>
</reference>
<dbReference type="PANTHER" id="PTHR43883">
    <property type="entry name" value="SLR0207 PROTEIN"/>
    <property type="match status" value="1"/>
</dbReference>
<dbReference type="RefSeq" id="WP_048327083.1">
    <property type="nucleotide sequence ID" value="NZ_CAQN01001014.1"/>
</dbReference>
<evidence type="ECO:0000259" key="1">
    <source>
        <dbReference type="Pfam" id="PF09414"/>
    </source>
</evidence>
<reference evidence="2 3" key="2">
    <citation type="submission" date="2013-09" db="EMBL/GenBank/DDBJ databases">
        <title>Whole genome comparison of six Crocosphaera watsonii strains with differing phenotypes.</title>
        <authorList>
            <person name="Bench S.R."/>
            <person name="Heller P."/>
            <person name="Frank I."/>
            <person name="Arciniega M."/>
            <person name="Shilova I.N."/>
            <person name="Zehr J.P."/>
        </authorList>
    </citation>
    <scope>NUCLEOTIDE SEQUENCE [LARGE SCALE GENOMIC DNA]</scope>
    <source>
        <strain evidence="2 3">WH 0402</strain>
    </source>
</reference>
<organism evidence="2 3">
    <name type="scientific">Crocosphaera watsonii WH 0402</name>
    <dbReference type="NCBI Taxonomy" id="1284629"/>
    <lineage>
        <taxon>Bacteria</taxon>
        <taxon>Bacillati</taxon>
        <taxon>Cyanobacteriota</taxon>
        <taxon>Cyanophyceae</taxon>
        <taxon>Oscillatoriophycideae</taxon>
        <taxon>Chroococcales</taxon>
        <taxon>Aphanothecaceae</taxon>
        <taxon>Crocosphaera</taxon>
    </lineage>
</organism>
<dbReference type="InterPro" id="IPR052732">
    <property type="entry name" value="Cell-binding_unc_protein"/>
</dbReference>
<proteinExistence type="predicted"/>
<dbReference type="AlphaFoldDB" id="T2JV03"/>
<feature type="domain" description="RNA ligase" evidence="1">
    <location>
        <begin position="35"/>
        <end position="184"/>
    </location>
</feature>
<dbReference type="Gene3D" id="3.30.470.30">
    <property type="entry name" value="DNA ligase/mRNA capping enzyme"/>
    <property type="match status" value="1"/>
</dbReference>
<dbReference type="Proteomes" id="UP000018130">
    <property type="component" value="Unassembled WGS sequence"/>
</dbReference>
<evidence type="ECO:0000313" key="3">
    <source>
        <dbReference type="Proteomes" id="UP000018130"/>
    </source>
</evidence>
<evidence type="ECO:0000313" key="2">
    <source>
        <dbReference type="EMBL" id="CCQ69653.1"/>
    </source>
</evidence>
<sequence length="214" mass="24705">MNYVKYPRTPHLPWSLGCTSDDIVCIDLNHFKGKQVVVTEKMDGENTSLYRDYIHARSIDGHHHPSRDWVKRFHGSIAHEIPQGWRICGENLYAQHSIRYEDLPSYFMAFSLWDENNQCLDWQTTVEYFGMLSMISPTLLYKGLWDESLLRDLSINTAVSEGFVVRLAESFHYSDFACSVAKWVRASHVNTDKHWMYVEVIPNGLQGGLQNAGS</sequence>
<dbReference type="EMBL" id="CAQN01001014">
    <property type="protein sequence ID" value="CCQ69653.1"/>
    <property type="molecule type" value="Genomic_DNA"/>
</dbReference>
<comment type="caution">
    <text evidence="2">The sequence shown here is derived from an EMBL/GenBank/DDBJ whole genome shotgun (WGS) entry which is preliminary data.</text>
</comment>
<gene>
    <name evidence="2" type="ORF">CWATWH0402_6106</name>
</gene>
<name>T2JV03_CROWT</name>
<dbReference type="InterPro" id="IPR021122">
    <property type="entry name" value="RNA_ligase_dom_REL/Rnl2"/>
</dbReference>
<accession>T2JV03</accession>